<dbReference type="InterPro" id="IPR005135">
    <property type="entry name" value="Endo/exonuclease/phosphatase"/>
</dbReference>
<evidence type="ECO:0000256" key="1">
    <source>
        <dbReference type="SAM" id="MobiDB-lite"/>
    </source>
</evidence>
<accession>A0A7N2LFW7</accession>
<dbReference type="InterPro" id="IPR036691">
    <property type="entry name" value="Endo/exonu/phosph_ase_sf"/>
</dbReference>
<feature type="domain" description="DUF4283" evidence="3">
    <location>
        <begin position="115"/>
        <end position="195"/>
    </location>
</feature>
<feature type="region of interest" description="Disordered" evidence="1">
    <location>
        <begin position="336"/>
        <end position="355"/>
    </location>
</feature>
<dbReference type="GO" id="GO:0003824">
    <property type="term" value="F:catalytic activity"/>
    <property type="evidence" value="ECO:0007669"/>
    <property type="project" value="InterPro"/>
</dbReference>
<dbReference type="EnsemblPlants" id="QL04p038160:mrna">
    <property type="protein sequence ID" value="QL04p038160:mrna"/>
    <property type="gene ID" value="QL04p038160"/>
</dbReference>
<evidence type="ECO:0000259" key="3">
    <source>
        <dbReference type="Pfam" id="PF14111"/>
    </source>
</evidence>
<evidence type="ECO:0000313" key="5">
    <source>
        <dbReference type="Proteomes" id="UP000594261"/>
    </source>
</evidence>
<dbReference type="Pfam" id="PF14111">
    <property type="entry name" value="DUF4283"/>
    <property type="match status" value="1"/>
</dbReference>
<evidence type="ECO:0000313" key="4">
    <source>
        <dbReference type="EnsemblPlants" id="QL04p038160:mrna"/>
    </source>
</evidence>
<sequence>MLKVWNSEDRSLSLKEKEELVRSTKKVKNVSHVGFDEGHSSGPASPNRDGGLWNRYTSFRDKLLGEIPGAFAQAFSFKDGMDDDTESDGEVETLRQGLLVVKIPRELKQRIHKPWVSAFIVKVYGRSVGLNFIQARLLGLWKPVGRLDCVDLGHGFFLTRLSLGEDYENVLRKGLWFIEDHFLSIRPWEPDFKPALADVSSIAVWIRLNELPIEYYNAEALQLIGKAIGNVLQVDTFTALETRGRFARLCVQVDVEKPLATAIMIGRLEQQICYEGIQKMCFKCGRLGHRKSIALMCGEGTSGVLHDSEQSTEQAEVCEGVYGPWIVVARRKNRTKPLRSGGTSPRQSSGFNFKDNGNVEKESLVRADALHGPSREVKRKLSPSKFIDRAQITVVVQSQRILISQKFSSMKDKKGVACNGFIFGENSNAVGGSKSPYDMASQPKVSADMVGNLWQCSKLVASVEVAGGLPFSASMGSTVSFQDRDEGKANPIHEVIQVGNQVSDVGKADQNHEVVQFHLHGNTNGYSDSNGDIGVDGEVAILKSGVGRPCAMQCEVTGGDGDGGFAAHGYSVSRERSNERGVGVDSALKPSFKKRVGDLVQNHNPDILVVMETCVEGDKTREITNLLPFDGAIHTDTIGYAGGLWVLWNVDRVEIALLSRTEQEIHAEVKVRFTNVSWLLSAVYASPRNAERQVLWINLMSVANLHNMPWVIAGDFNEPLLSEDKFGSRALEDELLREMDLVLRQEEELWA</sequence>
<dbReference type="InterPro" id="IPR040256">
    <property type="entry name" value="At4g02000-like"/>
</dbReference>
<dbReference type="Gene3D" id="3.60.10.10">
    <property type="entry name" value="Endonuclease/exonuclease/phosphatase"/>
    <property type="match status" value="1"/>
</dbReference>
<dbReference type="SUPFAM" id="SSF56219">
    <property type="entry name" value="DNase I-like"/>
    <property type="match status" value="1"/>
</dbReference>
<reference evidence="4" key="2">
    <citation type="submission" date="2021-01" db="UniProtKB">
        <authorList>
            <consortium name="EnsemblPlants"/>
        </authorList>
    </citation>
    <scope>IDENTIFICATION</scope>
</reference>
<organism evidence="4 5">
    <name type="scientific">Quercus lobata</name>
    <name type="common">Valley oak</name>
    <dbReference type="NCBI Taxonomy" id="97700"/>
    <lineage>
        <taxon>Eukaryota</taxon>
        <taxon>Viridiplantae</taxon>
        <taxon>Streptophyta</taxon>
        <taxon>Embryophyta</taxon>
        <taxon>Tracheophyta</taxon>
        <taxon>Spermatophyta</taxon>
        <taxon>Magnoliopsida</taxon>
        <taxon>eudicotyledons</taxon>
        <taxon>Gunneridae</taxon>
        <taxon>Pentapetalae</taxon>
        <taxon>rosids</taxon>
        <taxon>fabids</taxon>
        <taxon>Fagales</taxon>
        <taxon>Fagaceae</taxon>
        <taxon>Quercus</taxon>
    </lineage>
</organism>
<dbReference type="InterPro" id="IPR025558">
    <property type="entry name" value="DUF4283"/>
</dbReference>
<name>A0A7N2LFW7_QUELO</name>
<feature type="domain" description="Endonuclease/exonuclease/phosphatase" evidence="2">
    <location>
        <begin position="590"/>
        <end position="725"/>
    </location>
</feature>
<dbReference type="Pfam" id="PF03372">
    <property type="entry name" value="Exo_endo_phos"/>
    <property type="match status" value="1"/>
</dbReference>
<evidence type="ECO:0000259" key="2">
    <source>
        <dbReference type="Pfam" id="PF03372"/>
    </source>
</evidence>
<dbReference type="InParanoid" id="A0A7N2LFW7"/>
<reference evidence="4 5" key="1">
    <citation type="journal article" date="2016" name="G3 (Bethesda)">
        <title>First Draft Assembly and Annotation of the Genome of a California Endemic Oak Quercus lobata Nee (Fagaceae).</title>
        <authorList>
            <person name="Sork V.L."/>
            <person name="Fitz-Gibbon S.T."/>
            <person name="Puiu D."/>
            <person name="Crepeau M."/>
            <person name="Gugger P.F."/>
            <person name="Sherman R."/>
            <person name="Stevens K."/>
            <person name="Langley C.H."/>
            <person name="Pellegrini M."/>
            <person name="Salzberg S.L."/>
        </authorList>
    </citation>
    <scope>NUCLEOTIDE SEQUENCE [LARGE SCALE GENOMIC DNA]</scope>
    <source>
        <strain evidence="4 5">cv. SW786</strain>
    </source>
</reference>
<proteinExistence type="predicted"/>
<dbReference type="Proteomes" id="UP000594261">
    <property type="component" value="Chromosome 4"/>
</dbReference>
<dbReference type="PANTHER" id="PTHR31286">
    <property type="entry name" value="GLYCINE-RICH CELL WALL STRUCTURAL PROTEIN 1.8-LIKE"/>
    <property type="match status" value="1"/>
</dbReference>
<feature type="compositionally biased region" description="Polar residues" evidence="1">
    <location>
        <begin position="341"/>
        <end position="351"/>
    </location>
</feature>
<dbReference type="EMBL" id="LRBV02000004">
    <property type="status" value="NOT_ANNOTATED_CDS"/>
    <property type="molecule type" value="Genomic_DNA"/>
</dbReference>
<dbReference type="AlphaFoldDB" id="A0A7N2LFW7"/>
<dbReference type="Gramene" id="QL04p038160:mrna">
    <property type="protein sequence ID" value="QL04p038160:mrna"/>
    <property type="gene ID" value="QL04p038160"/>
</dbReference>
<keyword evidence="5" id="KW-1185">Reference proteome</keyword>
<evidence type="ECO:0008006" key="6">
    <source>
        <dbReference type="Google" id="ProtNLM"/>
    </source>
</evidence>
<protein>
    <recommendedName>
        <fullName evidence="6">DUF4283 domain-containing protein</fullName>
    </recommendedName>
</protein>
<dbReference type="PANTHER" id="PTHR31286:SF99">
    <property type="entry name" value="DUF4283 DOMAIN-CONTAINING PROTEIN"/>
    <property type="match status" value="1"/>
</dbReference>